<dbReference type="Pfam" id="PF00078">
    <property type="entry name" value="RVT_1"/>
    <property type="match status" value="1"/>
</dbReference>
<dbReference type="AlphaFoldDB" id="A0AAD4ZA29"/>
<dbReference type="CDD" id="cd01647">
    <property type="entry name" value="RT_LTR"/>
    <property type="match status" value="1"/>
</dbReference>
<dbReference type="PANTHER" id="PTHR24559">
    <property type="entry name" value="TRANSPOSON TY3-I GAG-POL POLYPROTEIN"/>
    <property type="match status" value="1"/>
</dbReference>
<dbReference type="InterPro" id="IPR043128">
    <property type="entry name" value="Rev_trsase/Diguanyl_cyclase"/>
</dbReference>
<protein>
    <recommendedName>
        <fullName evidence="1">Reverse transcriptase domain-containing protein</fullName>
    </recommendedName>
</protein>
<name>A0AAD4ZA29_PRUDU</name>
<gene>
    <name evidence="2" type="ORF">L3X38_017467</name>
</gene>
<evidence type="ECO:0000313" key="2">
    <source>
        <dbReference type="EMBL" id="KAI5338196.1"/>
    </source>
</evidence>
<sequence>MPFGPKNARATYQRLVNEIFKEQIVKTMKVYVDGMLVKAPERADHIKNLGEAFSLLRKYNMKLNPSKCTFGVSSGRFLGYLVTQRGIETHPNQIKAILNMKSLATTKEIQSLTGRAAALNRFLSRSTDKCRPFFKALKKGHRDKWDDECEVAFQNLKTYLTSPLLLSKSIPGEDLYIYLVVSDLVVSLALIREELEA</sequence>
<comment type="caution">
    <text evidence="2">The sequence shown here is derived from an EMBL/GenBank/DDBJ whole genome shotgun (WGS) entry which is preliminary data.</text>
</comment>
<proteinExistence type="predicted"/>
<dbReference type="PANTHER" id="PTHR24559:SF431">
    <property type="entry name" value="RNA-DIRECTED DNA POLYMERASE HOMOLOG"/>
    <property type="match status" value="1"/>
</dbReference>
<evidence type="ECO:0000259" key="1">
    <source>
        <dbReference type="PROSITE" id="PS50878"/>
    </source>
</evidence>
<dbReference type="PROSITE" id="PS50878">
    <property type="entry name" value="RT_POL"/>
    <property type="match status" value="1"/>
</dbReference>
<dbReference type="EMBL" id="JAJFAZ020000003">
    <property type="protein sequence ID" value="KAI5338196.1"/>
    <property type="molecule type" value="Genomic_DNA"/>
</dbReference>
<evidence type="ECO:0000313" key="3">
    <source>
        <dbReference type="Proteomes" id="UP001054821"/>
    </source>
</evidence>
<organism evidence="2 3">
    <name type="scientific">Prunus dulcis</name>
    <name type="common">Almond</name>
    <name type="synonym">Amygdalus dulcis</name>
    <dbReference type="NCBI Taxonomy" id="3755"/>
    <lineage>
        <taxon>Eukaryota</taxon>
        <taxon>Viridiplantae</taxon>
        <taxon>Streptophyta</taxon>
        <taxon>Embryophyta</taxon>
        <taxon>Tracheophyta</taxon>
        <taxon>Spermatophyta</taxon>
        <taxon>Magnoliopsida</taxon>
        <taxon>eudicotyledons</taxon>
        <taxon>Gunneridae</taxon>
        <taxon>Pentapetalae</taxon>
        <taxon>rosids</taxon>
        <taxon>fabids</taxon>
        <taxon>Rosales</taxon>
        <taxon>Rosaceae</taxon>
        <taxon>Amygdaloideae</taxon>
        <taxon>Amygdaleae</taxon>
        <taxon>Prunus</taxon>
    </lineage>
</organism>
<feature type="domain" description="Reverse transcriptase" evidence="1">
    <location>
        <begin position="1"/>
        <end position="82"/>
    </location>
</feature>
<dbReference type="InterPro" id="IPR053134">
    <property type="entry name" value="RNA-dir_DNA_polymerase"/>
</dbReference>
<reference evidence="2 3" key="1">
    <citation type="journal article" date="2022" name="G3 (Bethesda)">
        <title>Whole-genome sequence and methylome profiling of the almond [Prunus dulcis (Mill.) D.A. Webb] cultivar 'Nonpareil'.</title>
        <authorList>
            <person name="D'Amico-Willman K.M."/>
            <person name="Ouma W.Z."/>
            <person name="Meulia T."/>
            <person name="Sideli G.M."/>
            <person name="Gradziel T.M."/>
            <person name="Fresnedo-Ramirez J."/>
        </authorList>
    </citation>
    <scope>NUCLEOTIDE SEQUENCE [LARGE SCALE GENOMIC DNA]</scope>
    <source>
        <strain evidence="2">Clone GOH B32 T37-40</strain>
    </source>
</reference>
<dbReference type="InterPro" id="IPR043502">
    <property type="entry name" value="DNA/RNA_pol_sf"/>
</dbReference>
<keyword evidence="3" id="KW-1185">Reference proteome</keyword>
<dbReference type="SUPFAM" id="SSF56672">
    <property type="entry name" value="DNA/RNA polymerases"/>
    <property type="match status" value="1"/>
</dbReference>
<accession>A0AAD4ZA29</accession>
<dbReference type="InterPro" id="IPR000477">
    <property type="entry name" value="RT_dom"/>
</dbReference>
<dbReference type="Gene3D" id="3.30.70.270">
    <property type="match status" value="2"/>
</dbReference>
<dbReference type="Proteomes" id="UP001054821">
    <property type="component" value="Chromosome 3"/>
</dbReference>